<feature type="binding site" evidence="2">
    <location>
        <position position="395"/>
    </location>
    <ligand>
        <name>Mn(2+)</name>
        <dbReference type="ChEBI" id="CHEBI:29035"/>
        <label>2</label>
    </ligand>
</feature>
<dbReference type="GO" id="GO:0071713">
    <property type="term" value="F:para-aminobenzoyl-glutamate hydrolase activity"/>
    <property type="evidence" value="ECO:0007669"/>
    <property type="project" value="TreeGrafter"/>
</dbReference>
<evidence type="ECO:0000259" key="3">
    <source>
        <dbReference type="Pfam" id="PF07687"/>
    </source>
</evidence>
<dbReference type="SUPFAM" id="SSF53187">
    <property type="entry name" value="Zn-dependent exopeptidases"/>
    <property type="match status" value="1"/>
</dbReference>
<evidence type="ECO:0000256" key="2">
    <source>
        <dbReference type="PIRSR" id="PIRSR005962-1"/>
    </source>
</evidence>
<protein>
    <submittedName>
        <fullName evidence="4">Amidohydrolase</fullName>
    </submittedName>
    <submittedName>
        <fullName evidence="5">Indole-3-acetyl-aspartic acid hydrolase</fullName>
        <ecNumber evidence="5">3.5.1.-</ecNumber>
    </submittedName>
</protein>
<evidence type="ECO:0000313" key="5">
    <source>
        <dbReference type="EMBL" id="VFS51322.1"/>
    </source>
</evidence>
<dbReference type="PANTHER" id="PTHR30575">
    <property type="entry name" value="PEPTIDASE M20"/>
    <property type="match status" value="1"/>
</dbReference>
<proteinExistence type="predicted"/>
<dbReference type="EMBL" id="CAADJA010000002">
    <property type="protein sequence ID" value="VFS51322.1"/>
    <property type="molecule type" value="Genomic_DNA"/>
</dbReference>
<dbReference type="Proteomes" id="UP000224974">
    <property type="component" value="Unassembled WGS sequence"/>
</dbReference>
<dbReference type="STRING" id="1111728.GCA_000427805_02350"/>
<evidence type="ECO:0000313" key="4">
    <source>
        <dbReference type="EMBL" id="PHI31086.1"/>
    </source>
</evidence>
<dbReference type="GO" id="GO:0005737">
    <property type="term" value="C:cytoplasm"/>
    <property type="evidence" value="ECO:0007669"/>
    <property type="project" value="TreeGrafter"/>
</dbReference>
<dbReference type="GO" id="GO:0016805">
    <property type="term" value="F:dipeptidase activity"/>
    <property type="evidence" value="ECO:0007669"/>
    <property type="project" value="TreeGrafter"/>
</dbReference>
<accession>A0A2C6DIP5</accession>
<dbReference type="InterPro" id="IPR011650">
    <property type="entry name" value="Peptidase_M20_dimer"/>
</dbReference>
<dbReference type="Pfam" id="PF07687">
    <property type="entry name" value="M20_dimer"/>
    <property type="match status" value="1"/>
</dbReference>
<dbReference type="EMBL" id="PDDX01000001">
    <property type="protein sequence ID" value="PHI31086.1"/>
    <property type="molecule type" value="Genomic_DNA"/>
</dbReference>
<dbReference type="AlphaFoldDB" id="A0A2C6DIP5"/>
<keyword evidence="6" id="KW-1185">Reference proteome</keyword>
<evidence type="ECO:0000313" key="7">
    <source>
        <dbReference type="Proteomes" id="UP000373449"/>
    </source>
</evidence>
<dbReference type="NCBIfam" id="TIGR01891">
    <property type="entry name" value="amidohydrolases"/>
    <property type="match status" value="1"/>
</dbReference>
<sequence length="423" mass="45766">MSTIDLNQLVTWRRELHRFPEIGWTEFMTTARLITELRGMGLDVIAGPKVINREFVRGRKADVVERGLALARERGADEALLAEMDGLTGCMAVFDSGKPGPTVALRFDIDCVAVQECAAGDHIPNSGDFASKSAGLMHACGHDGHMSIGLGIAKWLVENGSSLSGKVKLLFQPAEEGVRGARPMAESGIVDDADYFLGMHIGFIAKTGEIVINPNNFLCTTKYDFRFYGAPAHAGAEPHLGRNALAGACHAATQMLGISRHGKGMSRINVGVIRAGEGRNVVPSYGELQVEVRGEDESINSFMAEQVERMAKGAAQSFDLRLESEVMGEAVDLQNDQELIDVLTSVVGQYPELTAVAERSFGGSEDATVLAKRVQRHGGKSIYFIVGADLKAGHHQAEFDFDEKQLKTSVELFVGCLQKLMTK</sequence>
<organism evidence="4 6">
    <name type="scientific">Budvicia aquatica</name>
    <dbReference type="NCBI Taxonomy" id="82979"/>
    <lineage>
        <taxon>Bacteria</taxon>
        <taxon>Pseudomonadati</taxon>
        <taxon>Pseudomonadota</taxon>
        <taxon>Gammaproteobacteria</taxon>
        <taxon>Enterobacterales</taxon>
        <taxon>Budviciaceae</taxon>
        <taxon>Budvicia</taxon>
    </lineage>
</organism>
<dbReference type="OrthoDB" id="9777385at2"/>
<keyword evidence="2" id="KW-0479">Metal-binding</keyword>
<reference evidence="6" key="2">
    <citation type="submission" date="2017-09" db="EMBL/GenBank/DDBJ databases">
        <title>FDA dAtabase for Regulatory Grade micrObial Sequences (FDA-ARGOS): Supporting development and validation of Infectious Disease Dx tests.</title>
        <authorList>
            <person name="Minogue T."/>
            <person name="Wolcott M."/>
            <person name="Wasieloski L."/>
            <person name="Aguilar W."/>
            <person name="Moore D."/>
            <person name="Tallon L."/>
            <person name="Sadzewicz L."/>
            <person name="Ott S."/>
            <person name="Zhao X."/>
            <person name="Nagaraj S."/>
            <person name="Vavikolanu K."/>
            <person name="Aluvathingal J."/>
            <person name="Nadendla S."/>
            <person name="Sichtig H."/>
        </authorList>
    </citation>
    <scope>NUCLEOTIDE SEQUENCE [LARGE SCALE GENOMIC DNA]</scope>
    <source>
        <strain evidence="6">FDAARGOS_387</strain>
    </source>
</reference>
<feature type="binding site" evidence="2">
    <location>
        <position position="142"/>
    </location>
    <ligand>
        <name>Mn(2+)</name>
        <dbReference type="ChEBI" id="CHEBI:29035"/>
        <label>2</label>
    </ligand>
</feature>
<reference evidence="4" key="1">
    <citation type="submission" date="2017-09" db="EMBL/GenBank/DDBJ databases">
        <title>FDA dAtabase for Regulatory Grade micrObial Sequences (FDA-ARGOS): Supporting development and validation of Infectious Disease Dx tests.</title>
        <authorList>
            <person name="Minogue T."/>
            <person name="Wolcott M."/>
            <person name="Wasieloski L."/>
            <person name="Aguilar W."/>
            <person name="Moore D."/>
            <person name="Tallon L.J."/>
            <person name="Sadzewicz L."/>
            <person name="Ott S."/>
            <person name="Zhao X."/>
            <person name="Nagaraj S."/>
            <person name="Vavikolanu K."/>
            <person name="Aluvathingal J."/>
            <person name="Nadendla S."/>
            <person name="Sichtig H."/>
        </authorList>
    </citation>
    <scope>NUCLEOTIDE SEQUENCE</scope>
    <source>
        <strain evidence="4">FDAARGOS_387</strain>
    </source>
</reference>
<feature type="binding site" evidence="2">
    <location>
        <position position="176"/>
    </location>
    <ligand>
        <name>Mn(2+)</name>
        <dbReference type="ChEBI" id="CHEBI:29035"/>
        <label>2</label>
    </ligand>
</feature>
<dbReference type="PIRSF" id="PIRSF005962">
    <property type="entry name" value="Pept_M20D_amidohydro"/>
    <property type="match status" value="1"/>
</dbReference>
<dbReference type="FunFam" id="3.40.630.10:FF:000080">
    <property type="entry name" value="p-aminobenzoyl-glutamate hydrolase subunit A"/>
    <property type="match status" value="1"/>
</dbReference>
<name>A0A2C6DIP5_9GAMM</name>
<comment type="cofactor">
    <cofactor evidence="2">
        <name>Mn(2+)</name>
        <dbReference type="ChEBI" id="CHEBI:29035"/>
    </cofactor>
    <text evidence="2">The Mn(2+) ion enhances activity.</text>
</comment>
<dbReference type="GO" id="GO:0046657">
    <property type="term" value="P:folic acid catabolic process"/>
    <property type="evidence" value="ECO:0007669"/>
    <property type="project" value="TreeGrafter"/>
</dbReference>
<reference evidence="5 7" key="3">
    <citation type="submission" date="2019-03" db="EMBL/GenBank/DDBJ databases">
        <authorList>
            <consortium name="Pathogen Informatics"/>
        </authorList>
    </citation>
    <scope>NUCLEOTIDE SEQUENCE [LARGE SCALE GENOMIC DNA]</scope>
    <source>
        <strain evidence="5 7">NCTC12282</strain>
    </source>
</reference>
<dbReference type="InterPro" id="IPR036264">
    <property type="entry name" value="Bact_exopeptidase_dim_dom"/>
</dbReference>
<feature type="binding site" evidence="2">
    <location>
        <position position="200"/>
    </location>
    <ligand>
        <name>Mn(2+)</name>
        <dbReference type="ChEBI" id="CHEBI:29035"/>
        <label>2</label>
    </ligand>
</feature>
<dbReference type="InterPro" id="IPR002933">
    <property type="entry name" value="Peptidase_M20"/>
</dbReference>
<feature type="binding site" evidence="2">
    <location>
        <position position="140"/>
    </location>
    <ligand>
        <name>Mn(2+)</name>
        <dbReference type="ChEBI" id="CHEBI:29035"/>
        <label>2</label>
    </ligand>
</feature>
<dbReference type="PANTHER" id="PTHR30575:SF3">
    <property type="entry name" value="PEPTIDASE M20 DIMERISATION DOMAIN-CONTAINING PROTEIN"/>
    <property type="match status" value="1"/>
</dbReference>
<keyword evidence="2" id="KW-0464">Manganese</keyword>
<evidence type="ECO:0000256" key="1">
    <source>
        <dbReference type="ARBA" id="ARBA00022801"/>
    </source>
</evidence>
<dbReference type="RefSeq" id="WP_029095055.1">
    <property type="nucleotide sequence ID" value="NZ_BRLG01000017.1"/>
</dbReference>
<dbReference type="InterPro" id="IPR017439">
    <property type="entry name" value="Amidohydrolase"/>
</dbReference>
<keyword evidence="1 4" id="KW-0378">Hydrolase</keyword>
<dbReference type="GO" id="GO:0046872">
    <property type="term" value="F:metal ion binding"/>
    <property type="evidence" value="ECO:0007669"/>
    <property type="project" value="UniProtKB-KW"/>
</dbReference>
<dbReference type="SUPFAM" id="SSF55031">
    <property type="entry name" value="Bacterial exopeptidase dimerisation domain"/>
    <property type="match status" value="1"/>
</dbReference>
<feature type="domain" description="Peptidase M20 dimerisation" evidence="3">
    <location>
        <begin position="223"/>
        <end position="311"/>
    </location>
</feature>
<evidence type="ECO:0000313" key="6">
    <source>
        <dbReference type="Proteomes" id="UP000224974"/>
    </source>
</evidence>
<dbReference type="EC" id="3.5.1.-" evidence="5"/>
<dbReference type="InterPro" id="IPR052030">
    <property type="entry name" value="Peptidase_M20/M20A_hydrolases"/>
</dbReference>
<gene>
    <name evidence="5" type="primary">iaaH</name>
    <name evidence="4" type="ORF">CRN84_17970</name>
    <name evidence="5" type="ORF">NCTC12282_04965</name>
</gene>
<dbReference type="Gene3D" id="3.40.630.10">
    <property type="entry name" value="Zn peptidases"/>
    <property type="match status" value="2"/>
</dbReference>
<dbReference type="Pfam" id="PF01546">
    <property type="entry name" value="Peptidase_M20"/>
    <property type="match status" value="1"/>
</dbReference>
<dbReference type="Proteomes" id="UP000373449">
    <property type="component" value="Unassembled WGS sequence"/>
</dbReference>